<keyword evidence="1" id="KW-0489">Methyltransferase</keyword>
<dbReference type="InterPro" id="IPR006342">
    <property type="entry name" value="FkbM_mtfrase"/>
</dbReference>
<dbReference type="Proteomes" id="UP000727962">
    <property type="component" value="Unassembled WGS sequence"/>
</dbReference>
<comment type="caution">
    <text evidence="1">The sequence shown here is derived from an EMBL/GenBank/DDBJ whole genome shotgun (WGS) entry which is preliminary data.</text>
</comment>
<dbReference type="Gene3D" id="3.40.50.150">
    <property type="entry name" value="Vaccinia Virus protein VP39"/>
    <property type="match status" value="1"/>
</dbReference>
<gene>
    <name evidence="1" type="ORF">HYR64_03800</name>
</gene>
<protein>
    <submittedName>
        <fullName evidence="1">FkbM family methyltransferase</fullName>
    </submittedName>
</protein>
<name>A0A931LU67_FIMGI</name>
<proteinExistence type="predicted"/>
<dbReference type="EMBL" id="JACOSL010000026">
    <property type="protein sequence ID" value="MBI1756213.1"/>
    <property type="molecule type" value="Genomic_DNA"/>
</dbReference>
<evidence type="ECO:0000313" key="2">
    <source>
        <dbReference type="Proteomes" id="UP000727962"/>
    </source>
</evidence>
<dbReference type="GO" id="GO:0032259">
    <property type="term" value="P:methylation"/>
    <property type="evidence" value="ECO:0007669"/>
    <property type="project" value="UniProtKB-KW"/>
</dbReference>
<dbReference type="NCBIfam" id="TIGR01444">
    <property type="entry name" value="fkbM_fam"/>
    <property type="match status" value="1"/>
</dbReference>
<evidence type="ECO:0000313" key="1">
    <source>
        <dbReference type="EMBL" id="MBI1756213.1"/>
    </source>
</evidence>
<sequence length="362" mass="40649">MEVRARALEGELQRLREEMQLLRAESWGAHAEAMTQALQEVRRIAVFGKNVDLTRPADFFLMMYDDDIPYRECPSDRRGLQRSMRPDEVVSEVLRVRNSDARSMLHEYDAIAAAVASLCRHGPTNLVYVGANYGPHLLTLADFIDKRKLPCRAFGFEPGLAAKLLPVNVRMNRLEHIVTTYEYALSDVDSFGILNHRIGFSRDDKLLDDLARGRDLTSVVELMRFDTVAARDAIAGPAVIVIDTQGYEPLVITGCSEYMRKYPVVIVTEFTPSALTGPMAPADFLESLFSIGRVFDVPQLTAKDVIAMGEANTPNANKRLVDREILREHASDFCAHAQEGRGWTDLLVVPESVEPWLDWLPS</sequence>
<dbReference type="SUPFAM" id="SSF53335">
    <property type="entry name" value="S-adenosyl-L-methionine-dependent methyltransferases"/>
    <property type="match status" value="1"/>
</dbReference>
<organism evidence="1 2">
    <name type="scientific">Fimbriimonas ginsengisoli</name>
    <dbReference type="NCBI Taxonomy" id="1005039"/>
    <lineage>
        <taxon>Bacteria</taxon>
        <taxon>Bacillati</taxon>
        <taxon>Armatimonadota</taxon>
        <taxon>Fimbriimonadia</taxon>
        <taxon>Fimbriimonadales</taxon>
        <taxon>Fimbriimonadaceae</taxon>
        <taxon>Fimbriimonas</taxon>
    </lineage>
</organism>
<dbReference type="InterPro" id="IPR029063">
    <property type="entry name" value="SAM-dependent_MTases_sf"/>
</dbReference>
<keyword evidence="1" id="KW-0808">Transferase</keyword>
<dbReference type="GO" id="GO:0008168">
    <property type="term" value="F:methyltransferase activity"/>
    <property type="evidence" value="ECO:0007669"/>
    <property type="project" value="UniProtKB-KW"/>
</dbReference>
<accession>A0A931LU67</accession>
<reference evidence="1" key="1">
    <citation type="submission" date="2020-07" db="EMBL/GenBank/DDBJ databases">
        <title>Huge and variable diversity of episymbiotic CPR bacteria and DPANN archaea in groundwater ecosystems.</title>
        <authorList>
            <person name="He C.Y."/>
            <person name="Keren R."/>
            <person name="Whittaker M."/>
            <person name="Farag I.F."/>
            <person name="Doudna J."/>
            <person name="Cate J.H.D."/>
            <person name="Banfield J.F."/>
        </authorList>
    </citation>
    <scope>NUCLEOTIDE SEQUENCE</scope>
    <source>
        <strain evidence="1">NC_groundwater_17_Pr7_B-0.1um_64_12</strain>
    </source>
</reference>
<dbReference type="AlphaFoldDB" id="A0A931LU67"/>